<sequence length="366" mass="40980">MQLRTRDVQALINEFGGSIWEENGDYPVDDWASIVLNDGTRLGYWEHVASEMDQNSRAHGLSTISVRTADVEALMKRCGGSIWDEDSLVPVRDWKAEVRSGETRLGYWEYALQNRPRPWVLKNSNDVPPTHRFWNGGSSDSYFWGDIRSARRVASDELNEVMNNPIFSGMLGLNWIHVPLAELMNSADPIDAMTDDLKAFVMREGLPHLSADELIVHDEVNGIQRLYLEQFVEQWEEAMEMDSTTDTGDSGLKPGAPKISTVYLDLRVDYEINGESVENMASNLRSAIEREIGNGALTGETMAEVDEYAMDVIDSPAELEELAVKRLIKNGYDPLLAKAVARYGMMPPSDFIESIAGSAAVLRRDA</sequence>
<evidence type="ECO:0000313" key="1">
    <source>
        <dbReference type="EMBL" id="GBO89232.1"/>
    </source>
</evidence>
<dbReference type="Proteomes" id="UP000387223">
    <property type="component" value="Unassembled WGS sequence"/>
</dbReference>
<accession>A0A5M3Q284</accession>
<protein>
    <submittedName>
        <fullName evidence="1">Uncharacterized protein</fullName>
    </submittedName>
</protein>
<dbReference type="EMBL" id="BGZI01000020">
    <property type="protein sequence ID" value="GBO89232.1"/>
    <property type="molecule type" value="Genomic_DNA"/>
</dbReference>
<organism evidence="1 2">
    <name type="scientific">Marinobacter salsuginis</name>
    <dbReference type="NCBI Taxonomy" id="418719"/>
    <lineage>
        <taxon>Bacteria</taxon>
        <taxon>Pseudomonadati</taxon>
        <taxon>Pseudomonadota</taxon>
        <taxon>Gammaproteobacteria</taxon>
        <taxon>Pseudomonadales</taxon>
        <taxon>Marinobacteraceae</taxon>
        <taxon>Marinobacter</taxon>
    </lineage>
</organism>
<dbReference type="AlphaFoldDB" id="A0A5M3Q284"/>
<gene>
    <name evidence="1" type="ORF">MSSD14B_29000</name>
</gene>
<comment type="caution">
    <text evidence="1">The sequence shown here is derived from an EMBL/GenBank/DDBJ whole genome shotgun (WGS) entry which is preliminary data.</text>
</comment>
<reference evidence="1 2" key="1">
    <citation type="journal article" date="2019" name="J. Gen. Appl. Microbiol.">
        <title>Aerobic degradation of cis-dichloroethene by the marine bacterium Marinobacter salsuginis strain 5N-3.</title>
        <authorList>
            <person name="Inoue Y."/>
            <person name="Fukunaga Y."/>
            <person name="Katsumata H."/>
            <person name="Ohji S."/>
            <person name="Hosoyama A."/>
            <person name="Mori K."/>
            <person name="Ando K."/>
        </authorList>
    </citation>
    <scope>NUCLEOTIDE SEQUENCE [LARGE SCALE GENOMIC DNA]</scope>
    <source>
        <strain evidence="1 2">NBRC 109114</strain>
    </source>
</reference>
<dbReference type="RefSeq" id="WP_136630303.1">
    <property type="nucleotide sequence ID" value="NZ_BGZI01000020.1"/>
</dbReference>
<proteinExistence type="predicted"/>
<name>A0A5M3Q284_9GAMM</name>
<evidence type="ECO:0000313" key="2">
    <source>
        <dbReference type="Proteomes" id="UP000387223"/>
    </source>
</evidence>